<organism evidence="8 9">
    <name type="scientific">Trichoderma harzianum</name>
    <name type="common">Hypocrea lixii</name>
    <dbReference type="NCBI Taxonomy" id="5544"/>
    <lineage>
        <taxon>Eukaryota</taxon>
        <taxon>Fungi</taxon>
        <taxon>Dikarya</taxon>
        <taxon>Ascomycota</taxon>
        <taxon>Pezizomycotina</taxon>
        <taxon>Sordariomycetes</taxon>
        <taxon>Hypocreomycetidae</taxon>
        <taxon>Hypocreales</taxon>
        <taxon>Hypocreaceae</taxon>
        <taxon>Trichoderma</taxon>
    </lineage>
</organism>
<evidence type="ECO:0000256" key="6">
    <source>
        <dbReference type="ARBA" id="ARBA00023136"/>
    </source>
</evidence>
<feature type="compositionally biased region" description="Polar residues" evidence="7">
    <location>
        <begin position="1"/>
        <end position="16"/>
    </location>
</feature>
<dbReference type="EMBL" id="MTYI01000109">
    <property type="protein sequence ID" value="PNP52441.1"/>
    <property type="molecule type" value="Genomic_DNA"/>
</dbReference>
<dbReference type="PANTHER" id="PTHR48182:SF2">
    <property type="entry name" value="PROTEIN SERAC1"/>
    <property type="match status" value="1"/>
</dbReference>
<keyword evidence="4" id="KW-0256">Endoplasmic reticulum</keyword>
<dbReference type="OrthoDB" id="1658288at2759"/>
<dbReference type="InterPro" id="IPR029058">
    <property type="entry name" value="AB_hydrolase_fold"/>
</dbReference>
<keyword evidence="6" id="KW-0472">Membrane</keyword>
<dbReference type="InterPro" id="IPR052374">
    <property type="entry name" value="SERAC1"/>
</dbReference>
<sequence>MASSHDNGSVPQSQSKRIPKGGSTFRIRGVPLSWDMNQLQRHIEVHEPASQPVVKSLATEVDGHFKTATVNFLNPPLSVQTTKPWYIPLPETDESELAVSNLPLRLDGDFLGITTLFSPPVEDHDVDVIAVSGLGGHAYGSFKDKNGNYMWLQDALSSDLINTHSNRPMARVMIYGHKSNVYKSRSVQDIDDLSTALHSNLLALIQAPKTRPIILMGHSLGGLIVKKVSRTLITLSKSPSQEDQKLFRAIYGIVFFGVPHNGMDIESLIPMVDDGPNFPLVKSIGTTSPVLDQLQEEFHPALGRQGDREIVCFYETAESPTAQQVTVAYSAWFMYVGTEYEQDQNGQWRMIGPPKVLVTKSSAVHCRSWESDDDHIWPIARSHSEMVKFGPTDSFYGGVRDRLHGLAQRTAKIQQRI</sequence>
<dbReference type="GO" id="GO:0016020">
    <property type="term" value="C:membrane"/>
    <property type="evidence" value="ECO:0007669"/>
    <property type="project" value="UniProtKB-SubCell"/>
</dbReference>
<accession>A0A2K0U3U0</accession>
<evidence type="ECO:0000256" key="7">
    <source>
        <dbReference type="SAM" id="MobiDB-lite"/>
    </source>
</evidence>
<evidence type="ECO:0000256" key="2">
    <source>
        <dbReference type="ARBA" id="ARBA00004240"/>
    </source>
</evidence>
<comment type="caution">
    <text evidence="8">The sequence shown here is derived from an EMBL/GenBank/DDBJ whole genome shotgun (WGS) entry which is preliminary data.</text>
</comment>
<dbReference type="GO" id="GO:0005783">
    <property type="term" value="C:endoplasmic reticulum"/>
    <property type="evidence" value="ECO:0007669"/>
    <property type="project" value="UniProtKB-SubCell"/>
</dbReference>
<evidence type="ECO:0000313" key="8">
    <source>
        <dbReference type="EMBL" id="PNP52441.1"/>
    </source>
</evidence>
<evidence type="ECO:0000256" key="5">
    <source>
        <dbReference type="ARBA" id="ARBA00023128"/>
    </source>
</evidence>
<evidence type="ECO:0008006" key="10">
    <source>
        <dbReference type="Google" id="ProtNLM"/>
    </source>
</evidence>
<dbReference type="PANTHER" id="PTHR48182">
    <property type="entry name" value="PROTEIN SERAC1"/>
    <property type="match status" value="1"/>
</dbReference>
<gene>
    <name evidence="8" type="ORF">THARTR1_07045</name>
</gene>
<dbReference type="GO" id="GO:0005739">
    <property type="term" value="C:mitochondrion"/>
    <property type="evidence" value="ECO:0007669"/>
    <property type="project" value="UniProtKB-SubCell"/>
</dbReference>
<evidence type="ECO:0000256" key="3">
    <source>
        <dbReference type="ARBA" id="ARBA00004370"/>
    </source>
</evidence>
<evidence type="ECO:0000313" key="9">
    <source>
        <dbReference type="Proteomes" id="UP000236290"/>
    </source>
</evidence>
<proteinExistence type="predicted"/>
<comment type="subcellular location">
    <subcellularLocation>
        <location evidence="2">Endoplasmic reticulum</location>
    </subcellularLocation>
    <subcellularLocation>
        <location evidence="3">Membrane</location>
    </subcellularLocation>
    <subcellularLocation>
        <location evidence="1">Mitochondrion</location>
    </subcellularLocation>
</comment>
<dbReference type="AlphaFoldDB" id="A0A2K0U3U0"/>
<dbReference type="SUPFAM" id="SSF53474">
    <property type="entry name" value="alpha/beta-Hydrolases"/>
    <property type="match status" value="1"/>
</dbReference>
<name>A0A2K0U3U0_TRIHA</name>
<evidence type="ECO:0000256" key="1">
    <source>
        <dbReference type="ARBA" id="ARBA00004173"/>
    </source>
</evidence>
<dbReference type="Gene3D" id="3.40.50.1820">
    <property type="entry name" value="alpha/beta hydrolase"/>
    <property type="match status" value="1"/>
</dbReference>
<keyword evidence="5" id="KW-0496">Mitochondrion</keyword>
<reference evidence="8 9" key="1">
    <citation type="submission" date="2017-02" db="EMBL/GenBank/DDBJ databases">
        <title>Genomes of Trichoderma spp. with biocontrol activity.</title>
        <authorList>
            <person name="Gardiner D."/>
            <person name="Kazan K."/>
            <person name="Vos C."/>
            <person name="Harvey P."/>
        </authorList>
    </citation>
    <scope>NUCLEOTIDE SEQUENCE [LARGE SCALE GENOMIC DNA]</scope>
    <source>
        <strain evidence="8 9">Tr1</strain>
    </source>
</reference>
<feature type="region of interest" description="Disordered" evidence="7">
    <location>
        <begin position="1"/>
        <end position="24"/>
    </location>
</feature>
<evidence type="ECO:0000256" key="4">
    <source>
        <dbReference type="ARBA" id="ARBA00022824"/>
    </source>
</evidence>
<protein>
    <recommendedName>
        <fullName evidence="10">DUF676 domain-containing protein</fullName>
    </recommendedName>
</protein>
<dbReference type="Proteomes" id="UP000236290">
    <property type="component" value="Unassembled WGS sequence"/>
</dbReference>